<accession>B2IJB1</accession>
<proteinExistence type="predicted"/>
<keyword evidence="4" id="KW-1185">Reference proteome</keyword>
<feature type="domain" description="Glycosyl transferase family 1" evidence="2">
    <location>
        <begin position="171"/>
        <end position="314"/>
    </location>
</feature>
<dbReference type="eggNOG" id="COG0438">
    <property type="taxonomic scope" value="Bacteria"/>
</dbReference>
<dbReference type="Pfam" id="PF00534">
    <property type="entry name" value="Glycos_transf_1"/>
    <property type="match status" value="1"/>
</dbReference>
<reference evidence="3 4" key="2">
    <citation type="journal article" date="2010" name="J. Bacteriol.">
        <title>Complete genome sequence of Beijerinckia indica subsp. indica.</title>
        <authorList>
            <person name="Tamas I."/>
            <person name="Dedysh S.N."/>
            <person name="Liesack W."/>
            <person name="Stott M.B."/>
            <person name="Alam M."/>
            <person name="Murrell J.C."/>
            <person name="Dunfield P.F."/>
        </authorList>
    </citation>
    <scope>NUCLEOTIDE SEQUENCE [LARGE SCALE GENOMIC DNA]</scope>
    <source>
        <strain evidence="4">ATCC 9039 / DSM 1715 / NCIMB 8712</strain>
    </source>
</reference>
<reference evidence="4" key="1">
    <citation type="submission" date="2008-03" db="EMBL/GenBank/DDBJ databases">
        <title>Complete sequence of chromosome of Beijerinckia indica subsp. indica ATCC 9039.</title>
        <authorList>
            <consortium name="US DOE Joint Genome Institute"/>
            <person name="Copeland A."/>
            <person name="Lucas S."/>
            <person name="Lapidus A."/>
            <person name="Glavina del Rio T."/>
            <person name="Dalin E."/>
            <person name="Tice H."/>
            <person name="Bruce D."/>
            <person name="Goodwin L."/>
            <person name="Pitluck S."/>
            <person name="LaButti K."/>
            <person name="Schmutz J."/>
            <person name="Larimer F."/>
            <person name="Land M."/>
            <person name="Hauser L."/>
            <person name="Kyrpides N."/>
            <person name="Mikhailova N."/>
            <person name="Dunfield P.F."/>
            <person name="Dedysh S.N."/>
            <person name="Liesack W."/>
            <person name="Saw J.H."/>
            <person name="Alam M."/>
            <person name="Chen Y."/>
            <person name="Murrell J.C."/>
            <person name="Richardson P."/>
        </authorList>
    </citation>
    <scope>NUCLEOTIDE SEQUENCE [LARGE SCALE GENOMIC DNA]</scope>
    <source>
        <strain evidence="4">ATCC 9039 / DSM 1715 / NCIMB 8712</strain>
    </source>
</reference>
<gene>
    <name evidence="3" type="ordered locus">Bind_2650</name>
</gene>
<dbReference type="SUPFAM" id="SSF53756">
    <property type="entry name" value="UDP-Glycosyltransferase/glycogen phosphorylase"/>
    <property type="match status" value="1"/>
</dbReference>
<dbReference type="EMBL" id="CP001016">
    <property type="protein sequence ID" value="ACB96229.1"/>
    <property type="molecule type" value="Genomic_DNA"/>
</dbReference>
<protein>
    <submittedName>
        <fullName evidence="3">Glycosyl transferase group 1</fullName>
    </submittedName>
</protein>
<organism evidence="3 4">
    <name type="scientific">Beijerinckia indica subsp. indica (strain ATCC 9039 / DSM 1715 / NCIMB 8712)</name>
    <dbReference type="NCBI Taxonomy" id="395963"/>
    <lineage>
        <taxon>Bacteria</taxon>
        <taxon>Pseudomonadati</taxon>
        <taxon>Pseudomonadota</taxon>
        <taxon>Alphaproteobacteria</taxon>
        <taxon>Hyphomicrobiales</taxon>
        <taxon>Beijerinckiaceae</taxon>
        <taxon>Beijerinckia</taxon>
    </lineage>
</organism>
<dbReference type="KEGG" id="bid:Bind_2650"/>
<dbReference type="Proteomes" id="UP000001695">
    <property type="component" value="Chromosome"/>
</dbReference>
<name>B2IJB1_BEII9</name>
<dbReference type="InterPro" id="IPR001296">
    <property type="entry name" value="Glyco_trans_1"/>
</dbReference>
<dbReference type="CAZy" id="GT4">
    <property type="family name" value="Glycosyltransferase Family 4"/>
</dbReference>
<dbReference type="STRING" id="395963.Bind_2650"/>
<dbReference type="Gene3D" id="3.40.50.2000">
    <property type="entry name" value="Glycogen Phosphorylase B"/>
    <property type="match status" value="1"/>
</dbReference>
<sequence>MNMIVDFSRIGEKTTGVERISIELFNGTYLDCSTLEEVRAKDVPSMIFVQWVILPWKAFVQQNSLIMCPGFPPSIALSLLGHRRVIPYIHDMFLLNRPEDLNIRAKFYMRPSFWFALRYLRSFLVNSEYTASALRQKIRKDAEVIMLRPAVRNIFHLSPEHAFSNRPINEILKLVSLGTIEPRKDYLAAARVRRALAARLQCKVELHIVGRNGWGTDSEALSRESDVFLHGYKSGEEIRILLEKADVFLATSKDEGLGLPLLEVQHGGLAVVAANIPPFREVLGAAGKFIDTADADSAANIIATMVEAPRWREHEAKKALANVARWNAIAIQDRDYFRSWLKSRVV</sequence>
<dbReference type="AlphaFoldDB" id="B2IJB1"/>
<dbReference type="GO" id="GO:0016757">
    <property type="term" value="F:glycosyltransferase activity"/>
    <property type="evidence" value="ECO:0007669"/>
    <property type="project" value="InterPro"/>
</dbReference>
<dbReference type="HOGENOM" id="CLU_800925_0_0_5"/>
<dbReference type="OrthoDB" id="9790710at2"/>
<keyword evidence="1 3" id="KW-0808">Transferase</keyword>
<evidence type="ECO:0000256" key="1">
    <source>
        <dbReference type="ARBA" id="ARBA00022679"/>
    </source>
</evidence>
<dbReference type="PANTHER" id="PTHR46401">
    <property type="entry name" value="GLYCOSYLTRANSFERASE WBBK-RELATED"/>
    <property type="match status" value="1"/>
</dbReference>
<dbReference type="PANTHER" id="PTHR46401:SF2">
    <property type="entry name" value="GLYCOSYLTRANSFERASE WBBK-RELATED"/>
    <property type="match status" value="1"/>
</dbReference>
<evidence type="ECO:0000259" key="2">
    <source>
        <dbReference type="Pfam" id="PF00534"/>
    </source>
</evidence>
<evidence type="ECO:0000313" key="3">
    <source>
        <dbReference type="EMBL" id="ACB96229.1"/>
    </source>
</evidence>
<evidence type="ECO:0000313" key="4">
    <source>
        <dbReference type="Proteomes" id="UP000001695"/>
    </source>
</evidence>